<dbReference type="Proteomes" id="UP000183975">
    <property type="component" value="Unassembled WGS sequence"/>
</dbReference>
<dbReference type="AlphaFoldDB" id="A0A1M6SX65"/>
<dbReference type="EMBL" id="FRAH01000029">
    <property type="protein sequence ID" value="SHK49284.1"/>
    <property type="molecule type" value="Genomic_DNA"/>
</dbReference>
<evidence type="ECO:0000313" key="1">
    <source>
        <dbReference type="EMBL" id="SHK49284.1"/>
    </source>
</evidence>
<sequence length="172" mass="20760">MKQKEKEDATVYHNTELLLKQYRDVVWSLEVSVNRINRNFYQEYGRDIEGFLELTYEAGLDLNGTEIESQTKTIARSRNMLRMIDCSVDLLRTKHKNGELYYWILYYTYLSPQEMQNIDEIVDKLRDYMKDISRSTYFRKKNEAVMQLGRVLWGYTSRECMECTCFFEKTNR</sequence>
<accession>A0A1M6SX65</accession>
<proteinExistence type="predicted"/>
<dbReference type="OrthoDB" id="1705555at2"/>
<organism evidence="1 2">
    <name type="scientific">Anaerotignum lactatifermentans DSM 14214</name>
    <dbReference type="NCBI Taxonomy" id="1121323"/>
    <lineage>
        <taxon>Bacteria</taxon>
        <taxon>Bacillati</taxon>
        <taxon>Bacillota</taxon>
        <taxon>Clostridia</taxon>
        <taxon>Lachnospirales</taxon>
        <taxon>Anaerotignaceae</taxon>
        <taxon>Anaerotignum</taxon>
    </lineage>
</organism>
<keyword evidence="2" id="KW-1185">Reference proteome</keyword>
<protein>
    <submittedName>
        <fullName evidence="1">Uncharacterized protein</fullName>
    </submittedName>
</protein>
<dbReference type="RefSeq" id="WP_072851107.1">
    <property type="nucleotide sequence ID" value="NZ_FRAH01000029.1"/>
</dbReference>
<gene>
    <name evidence="1" type="ORF">SAMN02745138_01822</name>
</gene>
<evidence type="ECO:0000313" key="2">
    <source>
        <dbReference type="Proteomes" id="UP000183975"/>
    </source>
</evidence>
<reference evidence="1 2" key="1">
    <citation type="submission" date="2016-11" db="EMBL/GenBank/DDBJ databases">
        <authorList>
            <person name="Jaros S."/>
            <person name="Januszkiewicz K."/>
            <person name="Wedrychowicz H."/>
        </authorList>
    </citation>
    <scope>NUCLEOTIDE SEQUENCE [LARGE SCALE GENOMIC DNA]</scope>
    <source>
        <strain evidence="1 2">DSM 14214</strain>
    </source>
</reference>
<name>A0A1M6SX65_9FIRM</name>